<organism evidence="1 2">
    <name type="scientific">Rhizobium jaguaris</name>
    <dbReference type="NCBI Taxonomy" id="1312183"/>
    <lineage>
        <taxon>Bacteria</taxon>
        <taxon>Pseudomonadati</taxon>
        <taxon>Pseudomonadota</taxon>
        <taxon>Alphaproteobacteria</taxon>
        <taxon>Hyphomicrobiales</taxon>
        <taxon>Rhizobiaceae</taxon>
        <taxon>Rhizobium/Agrobacterium group</taxon>
        <taxon>Rhizobium</taxon>
    </lineage>
</organism>
<sequence length="30" mass="3302">MASQRDQSTITAYHEAGHAVMEWHAASMSP</sequence>
<accession>A0A387FVQ1</accession>
<dbReference type="AlphaFoldDB" id="A0A387FVQ1"/>
<dbReference type="GO" id="GO:0005524">
    <property type="term" value="F:ATP binding"/>
    <property type="evidence" value="ECO:0007669"/>
    <property type="project" value="InterPro"/>
</dbReference>
<dbReference type="KEGG" id="rjg:CCGE525_14895"/>
<evidence type="ECO:0008006" key="3">
    <source>
        <dbReference type="Google" id="ProtNLM"/>
    </source>
</evidence>
<dbReference type="GO" id="GO:0004222">
    <property type="term" value="F:metalloendopeptidase activity"/>
    <property type="evidence" value="ECO:0007669"/>
    <property type="project" value="InterPro"/>
</dbReference>
<gene>
    <name evidence="1" type="ORF">CCGE525_14895</name>
</gene>
<protein>
    <recommendedName>
        <fullName evidence="3">Peptidase M41 domain-containing protein</fullName>
    </recommendedName>
</protein>
<dbReference type="GO" id="GO:0004176">
    <property type="term" value="F:ATP-dependent peptidase activity"/>
    <property type="evidence" value="ECO:0007669"/>
    <property type="project" value="InterPro"/>
</dbReference>
<dbReference type="Proteomes" id="UP000282195">
    <property type="component" value="Chromosome"/>
</dbReference>
<name>A0A387FVQ1_9HYPH</name>
<proteinExistence type="predicted"/>
<dbReference type="EMBL" id="CP032694">
    <property type="protein sequence ID" value="AYG59951.1"/>
    <property type="molecule type" value="Genomic_DNA"/>
</dbReference>
<evidence type="ECO:0000313" key="2">
    <source>
        <dbReference type="Proteomes" id="UP000282195"/>
    </source>
</evidence>
<dbReference type="SUPFAM" id="SSF140990">
    <property type="entry name" value="FtsH protease domain-like"/>
    <property type="match status" value="1"/>
</dbReference>
<evidence type="ECO:0000313" key="1">
    <source>
        <dbReference type="EMBL" id="AYG59951.1"/>
    </source>
</evidence>
<dbReference type="InterPro" id="IPR037219">
    <property type="entry name" value="Peptidase_M41-like"/>
</dbReference>
<keyword evidence="2" id="KW-1185">Reference proteome</keyword>
<dbReference type="GO" id="GO:0006508">
    <property type="term" value="P:proteolysis"/>
    <property type="evidence" value="ECO:0007669"/>
    <property type="project" value="InterPro"/>
</dbReference>
<reference evidence="1 2" key="1">
    <citation type="submission" date="2018-10" db="EMBL/GenBank/DDBJ databases">
        <title>Rhizobium etli, R. leguminosarum and a new Rhizobium genospecies from Phaseolus dumosus.</title>
        <authorList>
            <person name="Ramirez-Puebla S.T."/>
            <person name="Rogel-Hernandez M.A."/>
            <person name="Guerrero G."/>
            <person name="Ormeno-Orrillo E."/>
            <person name="Martinez-Romero J.C."/>
            <person name="Negrete-Yankelevich S."/>
            <person name="Martinez-Romero E."/>
        </authorList>
    </citation>
    <scope>NUCLEOTIDE SEQUENCE [LARGE SCALE GENOMIC DNA]</scope>
    <source>
        <strain evidence="1 2">CCGE525</strain>
    </source>
</reference>